<dbReference type="OrthoDB" id="1077582at2759"/>
<evidence type="ECO:0000256" key="5">
    <source>
        <dbReference type="SAM" id="MobiDB-lite"/>
    </source>
</evidence>
<gene>
    <name evidence="8" type="ORF">CAC42_4594</name>
</gene>
<reference evidence="8 9" key="1">
    <citation type="submission" date="2017-06" db="EMBL/GenBank/DDBJ databases">
        <title>Draft genome sequence of a variant of Elsinoe murrayae.</title>
        <authorList>
            <person name="Cheng Q."/>
        </authorList>
    </citation>
    <scope>NUCLEOTIDE SEQUENCE [LARGE SCALE GENOMIC DNA]</scope>
    <source>
        <strain evidence="8 9">CQ-2017a</strain>
    </source>
</reference>
<evidence type="ECO:0000313" key="8">
    <source>
        <dbReference type="EMBL" id="PNS16630.1"/>
    </source>
</evidence>
<comment type="subcellular location">
    <subcellularLocation>
        <location evidence="1">Membrane</location>
        <topology evidence="1">Multi-pass membrane protein</topology>
    </subcellularLocation>
</comment>
<feature type="transmembrane region" description="Helical" evidence="6">
    <location>
        <begin position="281"/>
        <end position="300"/>
    </location>
</feature>
<evidence type="ECO:0000313" key="9">
    <source>
        <dbReference type="Proteomes" id="UP000243797"/>
    </source>
</evidence>
<dbReference type="AlphaFoldDB" id="A0A2K1QP09"/>
<feature type="compositionally biased region" description="Polar residues" evidence="5">
    <location>
        <begin position="53"/>
        <end position="63"/>
    </location>
</feature>
<evidence type="ECO:0000259" key="7">
    <source>
        <dbReference type="Pfam" id="PF13813"/>
    </source>
</evidence>
<name>A0A2K1QP09_9PEZI</name>
<dbReference type="Pfam" id="PF13813">
    <property type="entry name" value="MBOAT_2"/>
    <property type="match status" value="1"/>
</dbReference>
<protein>
    <recommendedName>
        <fullName evidence="7">Wax synthase domain-containing protein</fullName>
    </recommendedName>
</protein>
<feature type="transmembrane region" description="Helical" evidence="6">
    <location>
        <begin position="355"/>
        <end position="377"/>
    </location>
</feature>
<evidence type="ECO:0000256" key="1">
    <source>
        <dbReference type="ARBA" id="ARBA00004141"/>
    </source>
</evidence>
<evidence type="ECO:0000256" key="6">
    <source>
        <dbReference type="SAM" id="Phobius"/>
    </source>
</evidence>
<evidence type="ECO:0000256" key="3">
    <source>
        <dbReference type="ARBA" id="ARBA00022989"/>
    </source>
</evidence>
<proteinExistence type="predicted"/>
<dbReference type="GO" id="GO:0016020">
    <property type="term" value="C:membrane"/>
    <property type="evidence" value="ECO:0007669"/>
    <property type="project" value="UniProtKB-SubCell"/>
</dbReference>
<comment type="caution">
    <text evidence="8">The sequence shown here is derived from an EMBL/GenBank/DDBJ whole genome shotgun (WGS) entry which is preliminary data.</text>
</comment>
<feature type="domain" description="Wax synthase" evidence="7">
    <location>
        <begin position="226"/>
        <end position="298"/>
    </location>
</feature>
<evidence type="ECO:0000256" key="2">
    <source>
        <dbReference type="ARBA" id="ARBA00022692"/>
    </source>
</evidence>
<feature type="region of interest" description="Disordered" evidence="5">
    <location>
        <begin position="40"/>
        <end position="66"/>
    </location>
</feature>
<dbReference type="Proteomes" id="UP000243797">
    <property type="component" value="Unassembled WGS sequence"/>
</dbReference>
<dbReference type="InParanoid" id="A0A2K1QP09"/>
<keyword evidence="3 6" id="KW-1133">Transmembrane helix</keyword>
<evidence type="ECO:0000256" key="4">
    <source>
        <dbReference type="ARBA" id="ARBA00023136"/>
    </source>
</evidence>
<feature type="transmembrane region" description="Helical" evidence="6">
    <location>
        <begin position="115"/>
        <end position="135"/>
    </location>
</feature>
<keyword evidence="2 6" id="KW-0812">Transmembrane</keyword>
<accession>A0A2K1QP09</accession>
<feature type="transmembrane region" description="Helical" evidence="6">
    <location>
        <begin position="320"/>
        <end position="343"/>
    </location>
</feature>
<dbReference type="EMBL" id="NKHZ01000055">
    <property type="protein sequence ID" value="PNS16630.1"/>
    <property type="molecule type" value="Genomic_DNA"/>
</dbReference>
<dbReference type="InterPro" id="IPR032805">
    <property type="entry name" value="Wax_synthase_dom"/>
</dbReference>
<organism evidence="8 9">
    <name type="scientific">Sphaceloma murrayae</name>
    <dbReference type="NCBI Taxonomy" id="2082308"/>
    <lineage>
        <taxon>Eukaryota</taxon>
        <taxon>Fungi</taxon>
        <taxon>Dikarya</taxon>
        <taxon>Ascomycota</taxon>
        <taxon>Pezizomycotina</taxon>
        <taxon>Dothideomycetes</taxon>
        <taxon>Dothideomycetidae</taxon>
        <taxon>Myriangiales</taxon>
        <taxon>Elsinoaceae</taxon>
        <taxon>Sphaceloma</taxon>
    </lineage>
</organism>
<keyword evidence="4 6" id="KW-0472">Membrane</keyword>
<keyword evidence="9" id="KW-1185">Reference proteome</keyword>
<sequence length="412" mass="46406">MGALDVLSTDELLWAVFLLAFKDPRKDFIRIVKRETRDGVVSPSAPSEDKTTDVSTNTSARTQLKQRDYEEVPYPAELLPRLSWVGTLLISFRLTDWKIGSPHHDRKQPAPATGYTHLGFIAFALGRSFIGYLLVDMTCYVIKHDPFFTTISTSLFTPPRQASVSSLPAILTALYTLPITTAATRATLTAAIAWALISQQYYLPTIFPVLLHYFHLLSDTWSPHLWPPYFGPASTILDRGLRGFWSTYWHQVMRFMVSGPGSWMTKLLLGSADHRNQTLEYFVHTAVAFGLSGVIHMGLVPRAPLHGNAGPHWIRLYIGAFFWLQPVGMLVEKAVAGLAARAVPASLKRSSKGRALGRCAFAVWIWVWACLCFPLLAEAGRQMGWFRHYTVPWSLVHWLRGEDAWMWSCLRA</sequence>